<keyword evidence="5" id="KW-1185">Reference proteome</keyword>
<dbReference type="PANTHER" id="PTHR12354">
    <property type="entry name" value="INTERFERON-RELATED DEVELOPMENTAL REGULATOR"/>
    <property type="match status" value="1"/>
</dbReference>
<dbReference type="PANTHER" id="PTHR12354:SF1">
    <property type="entry name" value="INTERFERON-RELATED DEVELOPMENTAL REGULATOR 1"/>
    <property type="match status" value="1"/>
</dbReference>
<dbReference type="InterPro" id="IPR016024">
    <property type="entry name" value="ARM-type_fold"/>
</dbReference>
<dbReference type="Gene3D" id="1.25.10.10">
    <property type="entry name" value="Leucine-rich Repeat Variant"/>
    <property type="match status" value="1"/>
</dbReference>
<dbReference type="AlphaFoldDB" id="A0A9P8UPA6"/>
<feature type="compositionally biased region" description="Polar residues" evidence="2">
    <location>
        <begin position="27"/>
        <end position="47"/>
    </location>
</feature>
<organism evidence="4 5">
    <name type="scientific">Truncatella angustata</name>
    <dbReference type="NCBI Taxonomy" id="152316"/>
    <lineage>
        <taxon>Eukaryota</taxon>
        <taxon>Fungi</taxon>
        <taxon>Dikarya</taxon>
        <taxon>Ascomycota</taxon>
        <taxon>Pezizomycotina</taxon>
        <taxon>Sordariomycetes</taxon>
        <taxon>Xylariomycetidae</taxon>
        <taxon>Amphisphaeriales</taxon>
        <taxon>Sporocadaceae</taxon>
        <taxon>Truncatella</taxon>
    </lineage>
</organism>
<dbReference type="InterPro" id="IPR007701">
    <property type="entry name" value="Interferon-rel_develop_reg_N"/>
</dbReference>
<comment type="caution">
    <text evidence="4">The sequence shown here is derived from an EMBL/GenBank/DDBJ whole genome shotgun (WGS) entry which is preliminary data.</text>
</comment>
<dbReference type="InterPro" id="IPR011989">
    <property type="entry name" value="ARM-like"/>
</dbReference>
<dbReference type="Proteomes" id="UP000758603">
    <property type="component" value="Unassembled WGS sequence"/>
</dbReference>
<reference evidence="4" key="1">
    <citation type="journal article" date="2021" name="Nat. Commun.">
        <title>Genetic determinants of endophytism in the Arabidopsis root mycobiome.</title>
        <authorList>
            <person name="Mesny F."/>
            <person name="Miyauchi S."/>
            <person name="Thiergart T."/>
            <person name="Pickel B."/>
            <person name="Atanasova L."/>
            <person name="Karlsson M."/>
            <person name="Huettel B."/>
            <person name="Barry K.W."/>
            <person name="Haridas S."/>
            <person name="Chen C."/>
            <person name="Bauer D."/>
            <person name="Andreopoulos W."/>
            <person name="Pangilinan J."/>
            <person name="LaButti K."/>
            <person name="Riley R."/>
            <person name="Lipzen A."/>
            <person name="Clum A."/>
            <person name="Drula E."/>
            <person name="Henrissat B."/>
            <person name="Kohler A."/>
            <person name="Grigoriev I.V."/>
            <person name="Martin F.M."/>
            <person name="Hacquard S."/>
        </authorList>
    </citation>
    <scope>NUCLEOTIDE SEQUENCE</scope>
    <source>
        <strain evidence="4">MPI-SDFR-AT-0073</strain>
    </source>
</reference>
<feature type="compositionally biased region" description="Acidic residues" evidence="2">
    <location>
        <begin position="55"/>
        <end position="64"/>
    </location>
</feature>
<dbReference type="RefSeq" id="XP_045960127.1">
    <property type="nucleotide sequence ID" value="XM_046099915.1"/>
</dbReference>
<accession>A0A9P8UPA6</accession>
<proteinExistence type="inferred from homology"/>
<dbReference type="EMBL" id="JAGPXC010000003">
    <property type="protein sequence ID" value="KAH6655862.1"/>
    <property type="molecule type" value="Genomic_DNA"/>
</dbReference>
<comment type="similarity">
    <text evidence="1">Belongs to the IFRD family.</text>
</comment>
<sequence>MRDLRKKILMESGKTVSRKQRLKPDSNFGSTTQSPSSSPAGSRQASRAPSRYASEDELSDDDLNDSLTNSVIASEDGEETIRDWTDKLKDCINEILDRKRSSTQGRERYFVGYTHLARHHFADTIIENQLHELVPAMLKSIRGGRNTDEIVGALKALQITTFTTQSESIYDQVFSILKSTAESSDEESVKVEALYTMAVATIFGGGAELAAQELMDLAVEIVESDGHSIAAGDNGPVVTAALAIWGFLASHIDDLEQQSEEALEAFTEQLDSSDADVQIAAGTNIALIFEALRIFNEQAEEEHDRRQEELRQEAKQKGGDRYIPEPYNPFDLQYNQHQLVQKMTELAGESSKGVSRKDRRQLHATFNSILKSLELGKGPGYSEAGRVARASDRGGARVFDAEKVFTEFGYRNTVKGDDGRTLTIDSWSLSIRVDFLKKITGGGFTTHWAYNSAVEETFDSA</sequence>
<evidence type="ECO:0000313" key="5">
    <source>
        <dbReference type="Proteomes" id="UP000758603"/>
    </source>
</evidence>
<evidence type="ECO:0000256" key="2">
    <source>
        <dbReference type="SAM" id="MobiDB-lite"/>
    </source>
</evidence>
<protein>
    <submittedName>
        <fullName evidence="4">Interferon-related developmental regulator-domain-containing protein</fullName>
    </submittedName>
</protein>
<name>A0A9P8UPA6_9PEZI</name>
<evidence type="ECO:0000259" key="3">
    <source>
        <dbReference type="Pfam" id="PF05004"/>
    </source>
</evidence>
<dbReference type="GeneID" id="70128807"/>
<evidence type="ECO:0000256" key="1">
    <source>
        <dbReference type="ARBA" id="ARBA00008828"/>
    </source>
</evidence>
<dbReference type="Pfam" id="PF05004">
    <property type="entry name" value="IFRD"/>
    <property type="match status" value="1"/>
</dbReference>
<dbReference type="OrthoDB" id="18978at2759"/>
<feature type="domain" description="Interferon-related developmental regulator N-terminal" evidence="3">
    <location>
        <begin position="69"/>
        <end position="374"/>
    </location>
</feature>
<feature type="region of interest" description="Disordered" evidence="2">
    <location>
        <begin position="1"/>
        <end position="71"/>
    </location>
</feature>
<evidence type="ECO:0000313" key="4">
    <source>
        <dbReference type="EMBL" id="KAH6655862.1"/>
    </source>
</evidence>
<dbReference type="SUPFAM" id="SSF48371">
    <property type="entry name" value="ARM repeat"/>
    <property type="match status" value="1"/>
</dbReference>
<feature type="region of interest" description="Disordered" evidence="2">
    <location>
        <begin position="303"/>
        <end position="322"/>
    </location>
</feature>
<dbReference type="InterPro" id="IPR039777">
    <property type="entry name" value="IFRD"/>
</dbReference>
<gene>
    <name evidence="4" type="ORF">BKA67DRAFT_534767</name>
</gene>